<evidence type="ECO:0000313" key="3">
    <source>
        <dbReference type="EMBL" id="KAF5746832.1"/>
    </source>
</evidence>
<dbReference type="InterPro" id="IPR037171">
    <property type="entry name" value="NagB/RpiA_transferase-like"/>
</dbReference>
<dbReference type="PANTHER" id="PTHR11054:SF13">
    <property type="entry name" value="6-PHOSPHOGLUCONOLACTONASE-RELATED"/>
    <property type="match status" value="1"/>
</dbReference>
<reference evidence="3 4" key="1">
    <citation type="journal article" date="2020" name="Nat. Commun.">
        <title>Genome of Tripterygium wilfordii and identification of cytochrome P450 involved in triptolide biosynthesis.</title>
        <authorList>
            <person name="Tu L."/>
            <person name="Su P."/>
            <person name="Zhang Z."/>
            <person name="Gao L."/>
            <person name="Wang J."/>
            <person name="Hu T."/>
            <person name="Zhou J."/>
            <person name="Zhang Y."/>
            <person name="Zhao Y."/>
            <person name="Liu Y."/>
            <person name="Song Y."/>
            <person name="Tong Y."/>
            <person name="Lu Y."/>
            <person name="Yang J."/>
            <person name="Xu C."/>
            <person name="Jia M."/>
            <person name="Peters R.J."/>
            <person name="Huang L."/>
            <person name="Gao W."/>
        </authorList>
    </citation>
    <scope>NUCLEOTIDE SEQUENCE [LARGE SCALE GENOMIC DNA]</scope>
    <source>
        <strain evidence="4">cv. XIE 37</strain>
        <tissue evidence="3">Leaf</tissue>
    </source>
</reference>
<dbReference type="Proteomes" id="UP000593562">
    <property type="component" value="Unassembled WGS sequence"/>
</dbReference>
<accession>A0A7J7DKE2</accession>
<dbReference type="GO" id="GO:0006098">
    <property type="term" value="P:pentose-phosphate shunt"/>
    <property type="evidence" value="ECO:0007669"/>
    <property type="project" value="UniProtKB-UniPathway"/>
</dbReference>
<protein>
    <submittedName>
        <fullName evidence="3">6-phosphogluconolactonase 2</fullName>
    </submittedName>
</protein>
<dbReference type="InterPro" id="IPR039104">
    <property type="entry name" value="6PGL"/>
</dbReference>
<name>A0A7J7DKE2_TRIWF</name>
<keyword evidence="4" id="KW-1185">Reference proteome</keyword>
<dbReference type="InParanoid" id="A0A7J7DKE2"/>
<dbReference type="SUPFAM" id="SSF100950">
    <property type="entry name" value="NagB/RpiA/CoA transferase-like"/>
    <property type="match status" value="1"/>
</dbReference>
<dbReference type="EMBL" id="JAAARO010000006">
    <property type="protein sequence ID" value="KAF5746832.1"/>
    <property type="molecule type" value="Genomic_DNA"/>
</dbReference>
<dbReference type="UniPathway" id="UPA00115"/>
<dbReference type="Pfam" id="PF01182">
    <property type="entry name" value="Glucosamine_iso"/>
    <property type="match status" value="1"/>
</dbReference>
<dbReference type="PANTHER" id="PTHR11054">
    <property type="entry name" value="6-PHOSPHOGLUCONOLACTONASE"/>
    <property type="match status" value="1"/>
</dbReference>
<dbReference type="InterPro" id="IPR006148">
    <property type="entry name" value="Glc/Gal-6P_isomerase"/>
</dbReference>
<evidence type="ECO:0000313" key="4">
    <source>
        <dbReference type="Proteomes" id="UP000593562"/>
    </source>
</evidence>
<dbReference type="GO" id="GO:0005975">
    <property type="term" value="P:carbohydrate metabolic process"/>
    <property type="evidence" value="ECO:0007669"/>
    <property type="project" value="InterPro"/>
</dbReference>
<comment type="caution">
    <text evidence="3">The sequence shown here is derived from an EMBL/GenBank/DDBJ whole genome shotgun (WGS) entry which is preliminary data.</text>
</comment>
<evidence type="ECO:0000256" key="1">
    <source>
        <dbReference type="ARBA" id="ARBA00004959"/>
    </source>
</evidence>
<feature type="domain" description="Glucosamine/galactosamine-6-phosphate isomerase" evidence="2">
    <location>
        <begin position="16"/>
        <end position="231"/>
    </location>
</feature>
<dbReference type="AlphaFoldDB" id="A0A7J7DKE2"/>
<organism evidence="3 4">
    <name type="scientific">Tripterygium wilfordii</name>
    <name type="common">Thunder God vine</name>
    <dbReference type="NCBI Taxonomy" id="458696"/>
    <lineage>
        <taxon>Eukaryota</taxon>
        <taxon>Viridiplantae</taxon>
        <taxon>Streptophyta</taxon>
        <taxon>Embryophyta</taxon>
        <taxon>Tracheophyta</taxon>
        <taxon>Spermatophyta</taxon>
        <taxon>Magnoliopsida</taxon>
        <taxon>eudicotyledons</taxon>
        <taxon>Gunneridae</taxon>
        <taxon>Pentapetalae</taxon>
        <taxon>rosids</taxon>
        <taxon>fabids</taxon>
        <taxon>Celastrales</taxon>
        <taxon>Celastraceae</taxon>
        <taxon>Tripterygium</taxon>
    </lineage>
</organism>
<evidence type="ECO:0000259" key="2">
    <source>
        <dbReference type="Pfam" id="PF01182"/>
    </source>
</evidence>
<proteinExistence type="predicted"/>
<dbReference type="Gene3D" id="3.40.50.1360">
    <property type="match status" value="1"/>
</dbReference>
<gene>
    <name evidence="3" type="ORF">HS088_TW06G01007</name>
</gene>
<sequence>MEKREEAELRLFDSGEERSSALADYILQISEISVMARGSFSLVLSGDIPKRLRKLTTPAYMKMLEHNWSKWHVFWAEENVVANNRHPDSLYRQANEAFISKVPVLPEHVVRVLQGTPGEEAANRYEFSIRQQVRNRTVAASPSNDCPRFDLIILTPESAGHLNHPMLEEEESSSQWVAYVKSPNERVVLTIPVINSAANVVIVADYSSLQAMRGRNPPAQMVKPKDGKLVWFVDKGVDSL</sequence>
<comment type="pathway">
    <text evidence="1">Carbohydrate degradation; pentose phosphate pathway.</text>
</comment>